<keyword evidence="1" id="KW-1133">Transmembrane helix</keyword>
<protein>
    <recommendedName>
        <fullName evidence="4">YD repeat-containing protein</fullName>
    </recommendedName>
</protein>
<name>A0A7U2RAM6_FLAPS</name>
<dbReference type="EMBL" id="CP059075">
    <property type="protein sequence ID" value="QRE05106.1"/>
    <property type="molecule type" value="Genomic_DNA"/>
</dbReference>
<dbReference type="Proteomes" id="UP000596329">
    <property type="component" value="Chromosome"/>
</dbReference>
<evidence type="ECO:0000313" key="2">
    <source>
        <dbReference type="EMBL" id="QRE05106.1"/>
    </source>
</evidence>
<feature type="transmembrane region" description="Helical" evidence="1">
    <location>
        <begin position="21"/>
        <end position="50"/>
    </location>
</feature>
<evidence type="ECO:0008006" key="4">
    <source>
        <dbReference type="Google" id="ProtNLM"/>
    </source>
</evidence>
<proteinExistence type="predicted"/>
<evidence type="ECO:0000313" key="3">
    <source>
        <dbReference type="Proteomes" id="UP000596329"/>
    </source>
</evidence>
<dbReference type="AlphaFoldDB" id="A0A7U2RAM6"/>
<keyword evidence="1" id="KW-0472">Membrane</keyword>
<gene>
    <name evidence="2" type="ORF">H0H26_05835</name>
</gene>
<dbReference type="RefSeq" id="WP_203096281.1">
    <property type="nucleotide sequence ID" value="NZ_CP059075.1"/>
</dbReference>
<accession>A0A7U2RAM6</accession>
<reference evidence="2 3" key="1">
    <citation type="submission" date="2020-07" db="EMBL/GenBank/DDBJ databases">
        <title>Genomic characterization of Flavobacterium psychrophilum strains.</title>
        <authorList>
            <person name="Castillo D."/>
            <person name="Jorgensen J."/>
            <person name="Middelboe M."/>
        </authorList>
    </citation>
    <scope>NUCLEOTIDE SEQUENCE [LARGE SCALE GENOMIC DNA]</scope>
    <source>
        <strain evidence="2 3">FPS-R7</strain>
    </source>
</reference>
<keyword evidence="1" id="KW-0812">Transmembrane</keyword>
<organism evidence="2 3">
    <name type="scientific">Flavobacterium psychrophilum</name>
    <dbReference type="NCBI Taxonomy" id="96345"/>
    <lineage>
        <taxon>Bacteria</taxon>
        <taxon>Pseudomonadati</taxon>
        <taxon>Bacteroidota</taxon>
        <taxon>Flavobacteriia</taxon>
        <taxon>Flavobacteriales</taxon>
        <taxon>Flavobacteriaceae</taxon>
        <taxon>Flavobacterium</taxon>
    </lineage>
</organism>
<evidence type="ECO:0000256" key="1">
    <source>
        <dbReference type="SAM" id="Phobius"/>
    </source>
</evidence>
<sequence>MFKFIIQDVVFFFNHKIYCFSYYYFIFLCNLIFFYKKTFYTLCALSLLFISCSKDDTTVATAPENTTTNILPKKIIEEGVTGILTYDGNKLLAVTYPYKKTVFTYTGDLVTKIISYSNNATSQITDYTYDNGKLKIIDLNEIDSPSTNKTVLTYNTDGTITYIRTAKNKQTGIETPEHSKKETFLNGNIVKKEITAGTHNSIYTYEYDTKNNATKNILGFNKLLDAEMSNANNLVKETTVQIGSTQTTRTTTNQYLYNAQDYPIAQKKYDETNVLKRTTTFEY</sequence>